<dbReference type="GO" id="GO:0004230">
    <property type="term" value="F:glutamyl aminopeptidase activity"/>
    <property type="evidence" value="ECO:0007669"/>
    <property type="project" value="UniProtKB-EC"/>
</dbReference>
<gene>
    <name evidence="27" type="ORF">OFUS_LOCUS14826</name>
</gene>
<dbReference type="InterPro" id="IPR001930">
    <property type="entry name" value="Peptidase_M1"/>
</dbReference>
<evidence type="ECO:0000256" key="19">
    <source>
        <dbReference type="ARBA" id="ARBA00023180"/>
    </source>
</evidence>
<keyword evidence="18" id="KW-1015">Disulfide bond</keyword>
<evidence type="ECO:0000256" key="3">
    <source>
        <dbReference type="ARBA" id="ARBA00010136"/>
    </source>
</evidence>
<dbReference type="InterPro" id="IPR045357">
    <property type="entry name" value="Aminopeptidase_N-like_N"/>
</dbReference>
<feature type="binding site" evidence="21">
    <location>
        <position position="446"/>
    </location>
    <ligand>
        <name>Zn(2+)</name>
        <dbReference type="ChEBI" id="CHEBI:29105"/>
        <note>catalytic</note>
    </ligand>
</feature>
<comment type="subunit">
    <text evidence="4">Homodimer; disulfide-linked.</text>
</comment>
<feature type="binding site" evidence="21">
    <location>
        <position position="450"/>
    </location>
    <ligand>
        <name>Zn(2+)</name>
        <dbReference type="ChEBI" id="CHEBI:29105"/>
        <note>catalytic</note>
    </ligand>
</feature>
<dbReference type="Gene3D" id="2.60.40.1910">
    <property type="match status" value="1"/>
</dbReference>
<evidence type="ECO:0000256" key="1">
    <source>
        <dbReference type="ARBA" id="ARBA00001703"/>
    </source>
</evidence>
<evidence type="ECO:0000256" key="23">
    <source>
        <dbReference type="SAM" id="Phobius"/>
    </source>
</evidence>
<evidence type="ECO:0000256" key="21">
    <source>
        <dbReference type="PIRSR" id="PIRSR634016-3"/>
    </source>
</evidence>
<evidence type="ECO:0000256" key="17">
    <source>
        <dbReference type="ARBA" id="ARBA00023136"/>
    </source>
</evidence>
<dbReference type="InterPro" id="IPR042097">
    <property type="entry name" value="Aminopeptidase_N-like_N_sf"/>
</dbReference>
<evidence type="ECO:0000259" key="26">
    <source>
        <dbReference type="Pfam" id="PF17900"/>
    </source>
</evidence>
<feature type="binding site" evidence="21">
    <location>
        <position position="469"/>
    </location>
    <ligand>
        <name>Zn(2+)</name>
        <dbReference type="ChEBI" id="CHEBI:29105"/>
        <note>catalytic</note>
    </ligand>
</feature>
<keyword evidence="6" id="KW-0031">Aminopeptidase</keyword>
<dbReference type="GO" id="GO:0005737">
    <property type="term" value="C:cytoplasm"/>
    <property type="evidence" value="ECO:0007669"/>
    <property type="project" value="TreeGrafter"/>
</dbReference>
<comment type="similarity">
    <text evidence="3">Belongs to the peptidase M1 family.</text>
</comment>
<keyword evidence="19" id="KW-0325">Glycoprotein</keyword>
<dbReference type="FunFam" id="2.60.40.1910:FF:000006">
    <property type="entry name" value="Aminopeptidase"/>
    <property type="match status" value="1"/>
</dbReference>
<comment type="caution">
    <text evidence="27">The sequence shown here is derived from an EMBL/GenBank/DDBJ whole genome shotgun (WGS) entry which is preliminary data.</text>
</comment>
<evidence type="ECO:0000256" key="5">
    <source>
        <dbReference type="ARBA" id="ARBA00012567"/>
    </source>
</evidence>
<dbReference type="GO" id="GO:0008270">
    <property type="term" value="F:zinc ion binding"/>
    <property type="evidence" value="ECO:0007669"/>
    <property type="project" value="InterPro"/>
</dbReference>
<dbReference type="Pfam" id="PF17900">
    <property type="entry name" value="Peptidase_M1_N"/>
    <property type="match status" value="1"/>
</dbReference>
<dbReference type="Gene3D" id="2.60.40.1730">
    <property type="entry name" value="tricorn interacting facor f3 domain"/>
    <property type="match status" value="1"/>
</dbReference>
<feature type="site" description="Transition state stabilizer" evidence="22">
    <location>
        <position position="532"/>
    </location>
</feature>
<dbReference type="FunFam" id="1.25.50.20:FF:000001">
    <property type="entry name" value="Aminopeptidase"/>
    <property type="match status" value="1"/>
</dbReference>
<sequence>MTSVSLERLQFADGNNISEVESVGRSNSQTKNTKSQGCYISTLTGFILILLTIVIAVGIGVIVFFGSYGRNVVCNCKYPDVQEQVGQSSQALKDVCTTLKNHDREICLNGRSCPQTLGAALSTLTPVLSTTPAPPAVDVRLPGHFYPRHYKIELYPDLYKDDPKLFKFSGKVEIHLETLISTSEVILHINKLNIDDATVAFYKADGSTGPNKRGKYVEDKKRQFFILQLDRATTVGENYTISMEFQGNLTGSLAGLYSSQYNEGNATRYIAATQFQPTDARKAFPCFDEPGIKSTFDIVLVRKPHMTSLSNMPIKETVARPDGLVADIYERTVKMPTYLLAFIVCDFAKTEGVTENGIKFRIWSRKEAINQTLYALETGIKILTYFEEYFDIPFPLPKQDMIAIPDFAAGAMENWGLITYRETALLYDENGSSASNKQRVAVVVSHELAHQWFGNLVTPGWWDDLWLNEGFASYVEYLGVNHCHPDWKMPEQFVTEDLEDVFRPDGLATSHPIYVPVNHPDEINSIFDRISYGKGASVIRMMNRFLTEGTFRQGLTNYLNKHQYGNTHHRDLWAALTEQAESEGKTIDVGEVMNTWVEQMGYPVVTITRDGSIANVKQQHFLIDPTQEPSPKYPSAFGYKWHIHLSYTTASQRAWETPSTKWMPLVEEMTLTGLPADSADWVLGNVQQTGYYRVDYDRANWQALTKQLKNNHLAIHMNNRAQLIDDAFNLARAGIHNVDTVDAMETTKYLSNERDYIPWESAIVNLDYIRKMLSSTAAYGEFRTYMLHQTLPLYETLGWNESNSNPHLDQYLRTLAISRTCYNGHQPCLDKALQLFQEWMRNPDVNPIHPNVKAIVYCNAIRNGGIAEWDFVYSRFRVENLASERSRLLASLSCSNEPWILSRYLSWTIDENYIRKQDSVSTTIYISRNPIGRPLAWDFMRSNWNYIFDKYGTGFFAFTSMLKGITESFNTEFQLQQVRDFLEIKKAENKLGSGHRALEQAIEKTTSNIKWMDNNYEKLKTWLENYNNQRR</sequence>
<dbReference type="FunFam" id="2.60.40.1730:FF:000012">
    <property type="entry name" value="Aminopeptidase N"/>
    <property type="match status" value="1"/>
</dbReference>
<evidence type="ECO:0000256" key="15">
    <source>
        <dbReference type="ARBA" id="ARBA00022989"/>
    </source>
</evidence>
<dbReference type="InterPro" id="IPR027268">
    <property type="entry name" value="Peptidase_M4/M1_CTD_sf"/>
</dbReference>
<dbReference type="PANTHER" id="PTHR11533:SF276">
    <property type="entry name" value="GLUTAMYL AMINOPEPTIDASE"/>
    <property type="match status" value="1"/>
</dbReference>
<keyword evidence="7" id="KW-1003">Cell membrane</keyword>
<dbReference type="GO" id="GO:0005886">
    <property type="term" value="C:plasma membrane"/>
    <property type="evidence" value="ECO:0007669"/>
    <property type="project" value="UniProtKB-SubCell"/>
</dbReference>
<dbReference type="InterPro" id="IPR014782">
    <property type="entry name" value="Peptidase_M1_dom"/>
</dbReference>
<keyword evidence="12 21" id="KW-0862">Zinc</keyword>
<dbReference type="PRINTS" id="PR00756">
    <property type="entry name" value="ALADIPTASE"/>
</dbReference>
<dbReference type="GO" id="GO:0043171">
    <property type="term" value="P:peptide catabolic process"/>
    <property type="evidence" value="ECO:0007669"/>
    <property type="project" value="TreeGrafter"/>
</dbReference>
<keyword evidence="15 23" id="KW-1133">Transmembrane helix</keyword>
<feature type="domain" description="Peptidase M1 membrane alanine aminopeptidase" evidence="24">
    <location>
        <begin position="374"/>
        <end position="596"/>
    </location>
</feature>
<dbReference type="GO" id="GO:0005615">
    <property type="term" value="C:extracellular space"/>
    <property type="evidence" value="ECO:0007669"/>
    <property type="project" value="TreeGrafter"/>
</dbReference>
<dbReference type="GO" id="GO:0006508">
    <property type="term" value="P:proteolysis"/>
    <property type="evidence" value="ECO:0007669"/>
    <property type="project" value="UniProtKB-KW"/>
</dbReference>
<dbReference type="PANTHER" id="PTHR11533">
    <property type="entry name" value="PROTEASE M1 ZINC METALLOPROTEASE"/>
    <property type="match status" value="1"/>
</dbReference>
<evidence type="ECO:0000256" key="20">
    <source>
        <dbReference type="PIRSR" id="PIRSR634016-1"/>
    </source>
</evidence>
<dbReference type="GO" id="GO:0070006">
    <property type="term" value="F:metalloaminopeptidase activity"/>
    <property type="evidence" value="ECO:0007669"/>
    <property type="project" value="TreeGrafter"/>
</dbReference>
<keyword evidence="10 21" id="KW-0479">Metal-binding</keyword>
<evidence type="ECO:0000256" key="10">
    <source>
        <dbReference type="ARBA" id="ARBA00022723"/>
    </source>
</evidence>
<feature type="domain" description="Aminopeptidase N-like N-terminal" evidence="26">
    <location>
        <begin position="147"/>
        <end position="339"/>
    </location>
</feature>
<dbReference type="SUPFAM" id="SSF55486">
    <property type="entry name" value="Metalloproteases ('zincins'), catalytic domain"/>
    <property type="match status" value="1"/>
</dbReference>
<dbReference type="Pfam" id="PF11838">
    <property type="entry name" value="ERAP1_C"/>
    <property type="match status" value="1"/>
</dbReference>
<dbReference type="OrthoDB" id="510539at2759"/>
<dbReference type="SUPFAM" id="SSF63737">
    <property type="entry name" value="Leukotriene A4 hydrolase N-terminal domain"/>
    <property type="match status" value="1"/>
</dbReference>
<evidence type="ECO:0000256" key="18">
    <source>
        <dbReference type="ARBA" id="ARBA00023157"/>
    </source>
</evidence>
<dbReference type="Proteomes" id="UP000749559">
    <property type="component" value="Unassembled WGS sequence"/>
</dbReference>
<evidence type="ECO:0000256" key="14">
    <source>
        <dbReference type="ARBA" id="ARBA00022968"/>
    </source>
</evidence>
<evidence type="ECO:0000256" key="22">
    <source>
        <dbReference type="PIRSR" id="PIRSR634016-4"/>
    </source>
</evidence>
<keyword evidence="13" id="KW-0106">Calcium</keyword>
<keyword evidence="9 23" id="KW-0812">Transmembrane</keyword>
<accession>A0A8S4P5H1</accession>
<feature type="active site" description="Proton acceptor" evidence="20">
    <location>
        <position position="447"/>
    </location>
</feature>
<dbReference type="InterPro" id="IPR024571">
    <property type="entry name" value="ERAP1-like_C_dom"/>
</dbReference>
<dbReference type="AlphaFoldDB" id="A0A8S4P5H1"/>
<dbReference type="EMBL" id="CAIIXF020000007">
    <property type="protein sequence ID" value="CAH1789477.1"/>
    <property type="molecule type" value="Genomic_DNA"/>
</dbReference>
<keyword evidence="28" id="KW-1185">Reference proteome</keyword>
<organism evidence="27 28">
    <name type="scientific">Owenia fusiformis</name>
    <name type="common">Polychaete worm</name>
    <dbReference type="NCBI Taxonomy" id="6347"/>
    <lineage>
        <taxon>Eukaryota</taxon>
        <taxon>Metazoa</taxon>
        <taxon>Spiralia</taxon>
        <taxon>Lophotrochozoa</taxon>
        <taxon>Annelida</taxon>
        <taxon>Polychaeta</taxon>
        <taxon>Sedentaria</taxon>
        <taxon>Canalipalpata</taxon>
        <taxon>Sabellida</taxon>
        <taxon>Oweniida</taxon>
        <taxon>Oweniidae</taxon>
        <taxon>Owenia</taxon>
    </lineage>
</organism>
<keyword evidence="17 23" id="KW-0472">Membrane</keyword>
<name>A0A8S4P5H1_OWEFU</name>
<dbReference type="InterPro" id="IPR050344">
    <property type="entry name" value="Peptidase_M1_aminopeptidases"/>
</dbReference>
<comment type="cofactor">
    <cofactor evidence="21">
        <name>Zn(2+)</name>
        <dbReference type="ChEBI" id="CHEBI:29105"/>
    </cofactor>
    <text evidence="21">Binds 1 zinc ion per subunit.</text>
</comment>
<dbReference type="Gene3D" id="1.25.50.20">
    <property type="match status" value="1"/>
</dbReference>
<dbReference type="InterPro" id="IPR034016">
    <property type="entry name" value="M1_APN-typ"/>
</dbReference>
<evidence type="ECO:0000256" key="12">
    <source>
        <dbReference type="ARBA" id="ARBA00022833"/>
    </source>
</evidence>
<dbReference type="EC" id="3.4.11.7" evidence="5"/>
<dbReference type="Gene3D" id="1.10.390.10">
    <property type="entry name" value="Neutral Protease Domain 2"/>
    <property type="match status" value="1"/>
</dbReference>
<proteinExistence type="inferred from homology"/>
<keyword evidence="11" id="KW-0378">Hydrolase</keyword>
<reference evidence="27" key="1">
    <citation type="submission" date="2022-03" db="EMBL/GenBank/DDBJ databases">
        <authorList>
            <person name="Martin C."/>
        </authorList>
    </citation>
    <scope>NUCLEOTIDE SEQUENCE</scope>
</reference>
<evidence type="ECO:0000256" key="4">
    <source>
        <dbReference type="ARBA" id="ARBA00011748"/>
    </source>
</evidence>
<evidence type="ECO:0000256" key="13">
    <source>
        <dbReference type="ARBA" id="ARBA00022837"/>
    </source>
</evidence>
<dbReference type="GO" id="GO:0042277">
    <property type="term" value="F:peptide binding"/>
    <property type="evidence" value="ECO:0007669"/>
    <property type="project" value="TreeGrafter"/>
</dbReference>
<dbReference type="CDD" id="cd09601">
    <property type="entry name" value="M1_APN-Q_like"/>
    <property type="match status" value="1"/>
</dbReference>
<comment type="subcellular location">
    <subcellularLocation>
        <location evidence="2">Cell membrane</location>
        <topology evidence="2">Single-pass type II membrane protein</topology>
    </subcellularLocation>
</comment>
<evidence type="ECO:0000256" key="7">
    <source>
        <dbReference type="ARBA" id="ARBA00022475"/>
    </source>
</evidence>
<evidence type="ECO:0000256" key="6">
    <source>
        <dbReference type="ARBA" id="ARBA00022438"/>
    </source>
</evidence>
<evidence type="ECO:0000256" key="9">
    <source>
        <dbReference type="ARBA" id="ARBA00022692"/>
    </source>
</evidence>
<evidence type="ECO:0000259" key="25">
    <source>
        <dbReference type="Pfam" id="PF11838"/>
    </source>
</evidence>
<keyword evidence="8" id="KW-0645">Protease</keyword>
<evidence type="ECO:0000259" key="24">
    <source>
        <dbReference type="Pfam" id="PF01433"/>
    </source>
</evidence>
<dbReference type="FunFam" id="1.10.390.10:FF:000016">
    <property type="entry name" value="Glutamyl aminopeptidase"/>
    <property type="match status" value="1"/>
</dbReference>
<keyword evidence="16" id="KW-0482">Metalloprotease</keyword>
<protein>
    <recommendedName>
        <fullName evidence="5">glutamyl aminopeptidase</fullName>
        <ecNumber evidence="5">3.4.11.7</ecNumber>
    </recommendedName>
</protein>
<evidence type="ECO:0000256" key="16">
    <source>
        <dbReference type="ARBA" id="ARBA00023049"/>
    </source>
</evidence>
<feature type="domain" description="ERAP1-like C-terminal" evidence="25">
    <location>
        <begin position="681"/>
        <end position="1005"/>
    </location>
</feature>
<dbReference type="Pfam" id="PF01433">
    <property type="entry name" value="Peptidase_M1"/>
    <property type="match status" value="1"/>
</dbReference>
<evidence type="ECO:0000256" key="11">
    <source>
        <dbReference type="ARBA" id="ARBA00022801"/>
    </source>
</evidence>
<comment type="catalytic activity">
    <reaction evidence="1">
        <text>Release of N-terminal glutamate (and to a lesser extent aspartate) from a peptide.</text>
        <dbReference type="EC" id="3.4.11.7"/>
    </reaction>
</comment>
<evidence type="ECO:0000256" key="8">
    <source>
        <dbReference type="ARBA" id="ARBA00022670"/>
    </source>
</evidence>
<keyword evidence="14" id="KW-0735">Signal-anchor</keyword>
<evidence type="ECO:0000313" key="28">
    <source>
        <dbReference type="Proteomes" id="UP000749559"/>
    </source>
</evidence>
<evidence type="ECO:0000256" key="2">
    <source>
        <dbReference type="ARBA" id="ARBA00004401"/>
    </source>
</evidence>
<feature type="transmembrane region" description="Helical" evidence="23">
    <location>
        <begin position="38"/>
        <end position="68"/>
    </location>
</feature>
<evidence type="ECO:0000313" key="27">
    <source>
        <dbReference type="EMBL" id="CAH1789477.1"/>
    </source>
</evidence>